<reference evidence="2" key="1">
    <citation type="journal article" date="2014" name="Int. J. Syst. Evol. Microbiol.">
        <title>Complete genome sequence of Corynebacterium casei LMG S-19264T (=DSM 44701T), isolated from a smear-ripened cheese.</title>
        <authorList>
            <consortium name="US DOE Joint Genome Institute (JGI-PGF)"/>
            <person name="Walter F."/>
            <person name="Albersmeier A."/>
            <person name="Kalinowski J."/>
            <person name="Ruckert C."/>
        </authorList>
    </citation>
    <scope>NUCLEOTIDE SEQUENCE</scope>
    <source>
        <strain evidence="2">JCM 4633</strain>
    </source>
</reference>
<sequence length="65" mass="6982">MALNRDEATTLRTAAAAVAAAIWRHVTLANAADVEFFANNPTPLPPGTLVVVSRADGQFDVFWLE</sequence>
<name>A0A918WH50_STRCJ</name>
<proteinExistence type="predicted"/>
<dbReference type="EMBL" id="BMVB01000006">
    <property type="protein sequence ID" value="GHC46012.1"/>
    <property type="molecule type" value="Genomic_DNA"/>
</dbReference>
<dbReference type="Proteomes" id="UP000646244">
    <property type="component" value="Unassembled WGS sequence"/>
</dbReference>
<reference evidence="2" key="2">
    <citation type="submission" date="2020-09" db="EMBL/GenBank/DDBJ databases">
        <authorList>
            <person name="Sun Q."/>
            <person name="Ohkuma M."/>
        </authorList>
    </citation>
    <scope>NUCLEOTIDE SEQUENCE</scope>
    <source>
        <strain evidence="2">JCM 4633</strain>
    </source>
</reference>
<organism evidence="2 3">
    <name type="scientific">Streptomyces cinnamoneus</name>
    <name type="common">Streptoverticillium cinnamoneum</name>
    <dbReference type="NCBI Taxonomy" id="53446"/>
    <lineage>
        <taxon>Bacteria</taxon>
        <taxon>Bacillati</taxon>
        <taxon>Actinomycetota</taxon>
        <taxon>Actinomycetes</taxon>
        <taxon>Kitasatosporales</taxon>
        <taxon>Streptomycetaceae</taxon>
        <taxon>Streptomyces</taxon>
        <taxon>Streptomyces cinnamoneus group</taxon>
    </lineage>
</organism>
<keyword evidence="1" id="KW-0732">Signal</keyword>
<evidence type="ECO:0000256" key="1">
    <source>
        <dbReference type="SAM" id="SignalP"/>
    </source>
</evidence>
<protein>
    <submittedName>
        <fullName evidence="2">Uncharacterized protein</fullName>
    </submittedName>
</protein>
<dbReference type="RefSeq" id="WP_190109484.1">
    <property type="nucleotide sequence ID" value="NZ_BMVB01000006.1"/>
</dbReference>
<feature type="chain" id="PRO_5037226154" evidence="1">
    <location>
        <begin position="32"/>
        <end position="65"/>
    </location>
</feature>
<accession>A0A918WH50</accession>
<comment type="caution">
    <text evidence="2">The sequence shown here is derived from an EMBL/GenBank/DDBJ whole genome shotgun (WGS) entry which is preliminary data.</text>
</comment>
<dbReference type="AlphaFoldDB" id="A0A918WH50"/>
<feature type="signal peptide" evidence="1">
    <location>
        <begin position="1"/>
        <end position="31"/>
    </location>
</feature>
<evidence type="ECO:0000313" key="3">
    <source>
        <dbReference type="Proteomes" id="UP000646244"/>
    </source>
</evidence>
<evidence type="ECO:0000313" key="2">
    <source>
        <dbReference type="EMBL" id="GHC46012.1"/>
    </source>
</evidence>
<gene>
    <name evidence="2" type="ORF">GCM10010507_21620</name>
</gene>